<dbReference type="OrthoDB" id="3265734at2759"/>
<organism evidence="3 4">
    <name type="scientific">Panaeolus cyanescens</name>
    <dbReference type="NCBI Taxonomy" id="181874"/>
    <lineage>
        <taxon>Eukaryota</taxon>
        <taxon>Fungi</taxon>
        <taxon>Dikarya</taxon>
        <taxon>Basidiomycota</taxon>
        <taxon>Agaricomycotina</taxon>
        <taxon>Agaricomycetes</taxon>
        <taxon>Agaricomycetidae</taxon>
        <taxon>Agaricales</taxon>
        <taxon>Agaricineae</taxon>
        <taxon>Galeropsidaceae</taxon>
        <taxon>Panaeolus</taxon>
    </lineage>
</organism>
<comment type="caution">
    <text evidence="3">The sequence shown here is derived from an EMBL/GenBank/DDBJ whole genome shotgun (WGS) entry which is preliminary data.</text>
</comment>
<feature type="region of interest" description="Disordered" evidence="1">
    <location>
        <begin position="240"/>
        <end position="285"/>
    </location>
</feature>
<gene>
    <name evidence="3" type="ORF">CVT24_001699</name>
</gene>
<name>A0A409YFL3_9AGAR</name>
<feature type="compositionally biased region" description="Low complexity" evidence="1">
    <location>
        <begin position="240"/>
        <end position="257"/>
    </location>
</feature>
<reference evidence="3 4" key="1">
    <citation type="journal article" date="2018" name="Evol. Lett.">
        <title>Horizontal gene cluster transfer increased hallucinogenic mushroom diversity.</title>
        <authorList>
            <person name="Reynolds H.T."/>
            <person name="Vijayakumar V."/>
            <person name="Gluck-Thaler E."/>
            <person name="Korotkin H.B."/>
            <person name="Matheny P.B."/>
            <person name="Slot J.C."/>
        </authorList>
    </citation>
    <scope>NUCLEOTIDE SEQUENCE [LARGE SCALE GENOMIC DNA]</scope>
    <source>
        <strain evidence="3 4">2629</strain>
    </source>
</reference>
<protein>
    <submittedName>
        <fullName evidence="3">Uncharacterized protein</fullName>
    </submittedName>
</protein>
<dbReference type="AlphaFoldDB" id="A0A409YFL3"/>
<evidence type="ECO:0000313" key="3">
    <source>
        <dbReference type="EMBL" id="PPR01803.1"/>
    </source>
</evidence>
<dbReference type="Proteomes" id="UP000284842">
    <property type="component" value="Unassembled WGS sequence"/>
</dbReference>
<evidence type="ECO:0000313" key="4">
    <source>
        <dbReference type="Proteomes" id="UP000284842"/>
    </source>
</evidence>
<dbReference type="InParanoid" id="A0A409YFL3"/>
<keyword evidence="2" id="KW-1133">Transmembrane helix</keyword>
<feature type="transmembrane region" description="Helical" evidence="2">
    <location>
        <begin position="140"/>
        <end position="161"/>
    </location>
</feature>
<dbReference type="EMBL" id="NHTK01001214">
    <property type="protein sequence ID" value="PPR01803.1"/>
    <property type="molecule type" value="Genomic_DNA"/>
</dbReference>
<proteinExistence type="predicted"/>
<keyword evidence="2" id="KW-0472">Membrane</keyword>
<dbReference type="Gene3D" id="2.60.120.260">
    <property type="entry name" value="Galactose-binding domain-like"/>
    <property type="match status" value="1"/>
</dbReference>
<evidence type="ECO:0000256" key="2">
    <source>
        <dbReference type="SAM" id="Phobius"/>
    </source>
</evidence>
<keyword evidence="2" id="KW-0812">Transmembrane</keyword>
<keyword evidence="4" id="KW-1185">Reference proteome</keyword>
<sequence>MPKTSITIIDDTDHRFIYNGNWTQHDDEHEYGRSSHFAHGKATAVLKFRGSSIAVYGTIMSSQVSQAGSASQFALDRNTAVNFNARPDAQDRYRVLFYQRDNLSAGDHVFVVRHVAMNDMFLLDYVEIGSTEKSIPIGTLVAAILTSVLGTLLLVLVIVFYRRRKYYGLGNRLQSQDSFSLVEDQSDSNVNVAQVQCTHITPFTITPPASEGYNDNAQLPRSTIVPAKLLHIPSADNMPSTSFASTSSSNESTTLSTPHHVDTDCINYSPPPYRLDDIPRTSTPR</sequence>
<evidence type="ECO:0000256" key="1">
    <source>
        <dbReference type="SAM" id="MobiDB-lite"/>
    </source>
</evidence>
<accession>A0A409YFL3</accession>